<comment type="caution">
    <text evidence="1">The sequence shown here is derived from an EMBL/GenBank/DDBJ whole genome shotgun (WGS) entry which is preliminary data.</text>
</comment>
<evidence type="ECO:0000313" key="1">
    <source>
        <dbReference type="EMBL" id="CAI8018274.1"/>
    </source>
</evidence>
<dbReference type="Proteomes" id="UP001174909">
    <property type="component" value="Unassembled WGS sequence"/>
</dbReference>
<dbReference type="AlphaFoldDB" id="A0AA35RW13"/>
<protein>
    <recommendedName>
        <fullName evidence="3">PAC2 family protein</fullName>
    </recommendedName>
</protein>
<dbReference type="Pfam" id="PF09754">
    <property type="entry name" value="PAC2"/>
    <property type="match status" value="1"/>
</dbReference>
<gene>
    <name evidence="1" type="ORF">GBAR_LOCUS11066</name>
</gene>
<dbReference type="InterPro" id="IPR019151">
    <property type="entry name" value="Proteasome_assmbl_chaperone_2"/>
</dbReference>
<keyword evidence="2" id="KW-1185">Reference proteome</keyword>
<evidence type="ECO:0000313" key="2">
    <source>
        <dbReference type="Proteomes" id="UP001174909"/>
    </source>
</evidence>
<name>A0AA35RW13_GEOBA</name>
<reference evidence="1" key="1">
    <citation type="submission" date="2023-03" db="EMBL/GenBank/DDBJ databases">
        <authorList>
            <person name="Steffen K."/>
            <person name="Cardenas P."/>
        </authorList>
    </citation>
    <scope>NUCLEOTIDE SEQUENCE</scope>
</reference>
<proteinExistence type="predicted"/>
<dbReference type="EMBL" id="CASHTH010001687">
    <property type="protein sequence ID" value="CAI8018274.1"/>
    <property type="molecule type" value="Genomic_DNA"/>
</dbReference>
<evidence type="ECO:0008006" key="3">
    <source>
        <dbReference type="Google" id="ProtNLM"/>
    </source>
</evidence>
<dbReference type="Gene3D" id="3.40.50.10900">
    <property type="entry name" value="PAC-like subunit"/>
    <property type="match status" value="1"/>
</dbReference>
<organism evidence="1 2">
    <name type="scientific">Geodia barretti</name>
    <name type="common">Barrett's horny sponge</name>
    <dbReference type="NCBI Taxonomy" id="519541"/>
    <lineage>
        <taxon>Eukaryota</taxon>
        <taxon>Metazoa</taxon>
        <taxon>Porifera</taxon>
        <taxon>Demospongiae</taxon>
        <taxon>Heteroscleromorpha</taxon>
        <taxon>Tetractinellida</taxon>
        <taxon>Astrophorina</taxon>
        <taxon>Geodiidae</taxon>
        <taxon>Geodia</taxon>
    </lineage>
</organism>
<sequence>MRIGEFDIVEPVPELHEPHLLAVLRPWIDVGNVGSLSLGRIERHLRSQELGRLYRPGRYYDFTRYRPRSYLVNGRREVTVPNTIIRYANPEDGPHLLTAHLLEPHLYGEDYSDALLEIINHFGVKQYALIGGMYDMVPHTRPLVVSGLGTGDNVERDYRIANARASSYEGPTTITYTVSQTAAQNGVETRAFVVHLPQYLTLDDDHQGAARMMDLLCRLYNLPDYIAQTERGQKQYDELTPNDGQIPTGDTLARIEEMYDSEYGDDEPTEPTTPLPSSIEEFLQGLGADLGEDEESR</sequence>
<dbReference type="InterPro" id="IPR038389">
    <property type="entry name" value="PSMG2_sf"/>
</dbReference>
<accession>A0AA35RW13</accession>
<dbReference type="SUPFAM" id="SSF159659">
    <property type="entry name" value="Cgl1923-like"/>
    <property type="match status" value="1"/>
</dbReference>